<name>A0A6P4YB35_BRABE</name>
<proteinExistence type="inferred from homology"/>
<dbReference type="PANTHER" id="PTHR13267:SF3">
    <property type="entry name" value="ZINC FINGER PROTEIN 277"/>
    <property type="match status" value="1"/>
</dbReference>
<feature type="chain" id="PRO_5027536261" evidence="6">
    <location>
        <begin position="26"/>
        <end position="457"/>
    </location>
</feature>
<dbReference type="PROSITE" id="PS00028">
    <property type="entry name" value="ZINC_FINGER_C2H2_1"/>
    <property type="match status" value="2"/>
</dbReference>
<dbReference type="AlphaFoldDB" id="A0A6P4YB35"/>
<gene>
    <name evidence="9" type="primary">LOC109466242</name>
</gene>
<keyword evidence="1" id="KW-0479">Metal-binding</keyword>
<dbReference type="GO" id="GO:0008270">
    <property type="term" value="F:zinc ion binding"/>
    <property type="evidence" value="ECO:0007669"/>
    <property type="project" value="UniProtKB-KW"/>
</dbReference>
<dbReference type="Gene3D" id="3.30.160.60">
    <property type="entry name" value="Classic Zinc Finger"/>
    <property type="match status" value="2"/>
</dbReference>
<dbReference type="OrthoDB" id="278606at2759"/>
<dbReference type="GeneID" id="109466242"/>
<keyword evidence="6" id="KW-0732">Signal</keyword>
<evidence type="ECO:0000313" key="8">
    <source>
        <dbReference type="Proteomes" id="UP000515135"/>
    </source>
</evidence>
<evidence type="ECO:0000256" key="1">
    <source>
        <dbReference type="ARBA" id="ARBA00022723"/>
    </source>
</evidence>
<accession>A0A6P4YB35</accession>
<feature type="domain" description="C2H2-type" evidence="7">
    <location>
        <begin position="368"/>
        <end position="399"/>
    </location>
</feature>
<dbReference type="KEGG" id="bbel:109466242"/>
<reference evidence="9" key="1">
    <citation type="submission" date="2025-08" db="UniProtKB">
        <authorList>
            <consortium name="RefSeq"/>
        </authorList>
    </citation>
    <scope>IDENTIFICATION</scope>
    <source>
        <tissue evidence="9">Gonad</tissue>
    </source>
</reference>
<dbReference type="InterPro" id="IPR041661">
    <property type="entry name" value="ZN622/Rei1/Reh1_Znf-C2H2"/>
</dbReference>
<evidence type="ECO:0000256" key="3">
    <source>
        <dbReference type="ARBA" id="ARBA00022833"/>
    </source>
</evidence>
<evidence type="ECO:0000313" key="9">
    <source>
        <dbReference type="RefSeq" id="XP_019619474.1"/>
    </source>
</evidence>
<dbReference type="InterPro" id="IPR040048">
    <property type="entry name" value="ZNF277"/>
</dbReference>
<keyword evidence="3" id="KW-0862">Zinc</keyword>
<keyword evidence="2 5" id="KW-0863">Zinc-finger</keyword>
<dbReference type="InterPro" id="IPR013087">
    <property type="entry name" value="Znf_C2H2_type"/>
</dbReference>
<keyword evidence="8" id="KW-1185">Reference proteome</keyword>
<organism evidence="8 9">
    <name type="scientific">Branchiostoma belcheri</name>
    <name type="common">Amphioxus</name>
    <dbReference type="NCBI Taxonomy" id="7741"/>
    <lineage>
        <taxon>Eukaryota</taxon>
        <taxon>Metazoa</taxon>
        <taxon>Chordata</taxon>
        <taxon>Cephalochordata</taxon>
        <taxon>Leptocardii</taxon>
        <taxon>Amphioxiformes</taxon>
        <taxon>Branchiostomatidae</taxon>
        <taxon>Branchiostoma</taxon>
    </lineage>
</organism>
<evidence type="ECO:0000256" key="4">
    <source>
        <dbReference type="ARBA" id="ARBA00034119"/>
    </source>
</evidence>
<dbReference type="PANTHER" id="PTHR13267">
    <property type="entry name" value="ZINC FINGER PROTEIN 277"/>
    <property type="match status" value="1"/>
</dbReference>
<dbReference type="SMART" id="SM00355">
    <property type="entry name" value="ZnF_C2H2"/>
    <property type="match status" value="5"/>
</dbReference>
<feature type="domain" description="C2H2-type" evidence="7">
    <location>
        <begin position="234"/>
        <end position="263"/>
    </location>
</feature>
<dbReference type="SUPFAM" id="SSF57667">
    <property type="entry name" value="beta-beta-alpha zinc fingers"/>
    <property type="match status" value="2"/>
</dbReference>
<sequence>MVGPHEAHSWFSYLLLVPIRFTGLAEDKPNCILEPLTLPERQESPSIPSDSAAGAADSVAESDRLVCLLCEQTFEDSAGDRDMFLAHLLVEHKVVIADVKLIADLKRYAKHWKERFQDQPLTEFCSVIRTNTHPTDKAPSEDFYLLCDVLPEDKQLREELQRGRLEEILTQQHKERTDAHFSRACLFCKMHFQGNRCELFNHMTFDHGFNVGQPDNLVYANEFLDILQEKLEGLQCLYCEKTFKDRPTLKDHMRKKLHKKINPKNTAYDKFYVINYLELGKNWESIQAEDDTEVVTEDTDKEEEWGDWEEEGAQAVCLFCDVSAESIDKLTQHMMDAHSFDFSKVKESLELTFYQQIKLVNYIRRQVHQCICVVCQERFSSRAAMLDHMTSQGHTGLPEKSVWDQPQYFFPTYENDTLLCNLEDKDADSGCQGDGIVVAEELPVPEQGSVLRDILRS</sequence>
<dbReference type="Pfam" id="PF12756">
    <property type="entry name" value="zf-C2H2_2"/>
    <property type="match status" value="2"/>
</dbReference>
<dbReference type="PROSITE" id="PS50157">
    <property type="entry name" value="ZINC_FINGER_C2H2_2"/>
    <property type="match status" value="2"/>
</dbReference>
<evidence type="ECO:0000259" key="7">
    <source>
        <dbReference type="PROSITE" id="PS50157"/>
    </source>
</evidence>
<evidence type="ECO:0000256" key="5">
    <source>
        <dbReference type="PROSITE-ProRule" id="PRU00042"/>
    </source>
</evidence>
<protein>
    <submittedName>
        <fullName evidence="9">Zinc finger protein 277-like</fullName>
    </submittedName>
</protein>
<dbReference type="RefSeq" id="XP_019619474.1">
    <property type="nucleotide sequence ID" value="XM_019763915.1"/>
</dbReference>
<comment type="similarity">
    <text evidence="4">Belongs to the ZNF277 family.</text>
</comment>
<evidence type="ECO:0000256" key="6">
    <source>
        <dbReference type="SAM" id="SignalP"/>
    </source>
</evidence>
<dbReference type="InterPro" id="IPR036236">
    <property type="entry name" value="Znf_C2H2_sf"/>
</dbReference>
<evidence type="ECO:0000256" key="2">
    <source>
        <dbReference type="ARBA" id="ARBA00022771"/>
    </source>
</evidence>
<dbReference type="Proteomes" id="UP000515135">
    <property type="component" value="Unplaced"/>
</dbReference>
<feature type="signal peptide" evidence="6">
    <location>
        <begin position="1"/>
        <end position="25"/>
    </location>
</feature>